<proteinExistence type="predicted"/>
<evidence type="ECO:0000313" key="2">
    <source>
        <dbReference type="EMBL" id="MBH5321944.1"/>
    </source>
</evidence>
<evidence type="ECO:0000313" key="3">
    <source>
        <dbReference type="Proteomes" id="UP000602442"/>
    </source>
</evidence>
<sequence>MREFREHRYQSGCGQLTLFARDSGGHGKPLLLMHGLTRNSADFEPLAEHLAPGYRLIIPDQRGRGLSDYDKDPANYRPDIYAQDMFALLASLDIGSTGIVGTSMGGLIALTMNAMKPDAFPAIIFNDVGPELALPGLERIASYVGNDTVFADWDEAAKACAVTNGEAFPEFSDDDWRAWAGRTCRKLPDGRIAFAYDKAIASGFANLGEAPKPDLWPVWQMLGETPVLVVRGAVSDLLSKETLNLMEARHAGPFSSAEVPSRGHAPLLDEPEAVSAITTFLGEHYS</sequence>
<dbReference type="RefSeq" id="WP_197920581.1">
    <property type="nucleotide sequence ID" value="NZ_CAWPTA010000006.1"/>
</dbReference>
<dbReference type="PANTHER" id="PTHR43194:SF2">
    <property type="entry name" value="PEROXISOMAL MEMBRANE PROTEIN LPX1"/>
    <property type="match status" value="1"/>
</dbReference>
<dbReference type="PRINTS" id="PR00111">
    <property type="entry name" value="ABHYDROLASE"/>
</dbReference>
<dbReference type="Gene3D" id="3.40.50.1820">
    <property type="entry name" value="alpha/beta hydrolase"/>
    <property type="match status" value="1"/>
</dbReference>
<dbReference type="Pfam" id="PF00561">
    <property type="entry name" value="Abhydrolase_1"/>
    <property type="match status" value="1"/>
</dbReference>
<accession>A0ABS0N4G9</accession>
<reference evidence="2 3" key="1">
    <citation type="submission" date="2020-11" db="EMBL/GenBank/DDBJ databases">
        <title>Erythrobacter sediminis sp. nov., a marine bacterium from a tidal flat of Garorim Bay.</title>
        <authorList>
            <person name="Kim D."/>
            <person name="Yoo Y."/>
            <person name="Kim J.-J."/>
        </authorList>
    </citation>
    <scope>NUCLEOTIDE SEQUENCE [LARGE SCALE GENOMIC DNA]</scope>
    <source>
        <strain evidence="2 3">JGD-13</strain>
    </source>
</reference>
<dbReference type="InterPro" id="IPR050228">
    <property type="entry name" value="Carboxylesterase_BioH"/>
</dbReference>
<organism evidence="2 3">
    <name type="scientific">Aurantiacibacter sediminis</name>
    <dbReference type="NCBI Taxonomy" id="2793064"/>
    <lineage>
        <taxon>Bacteria</taxon>
        <taxon>Pseudomonadati</taxon>
        <taxon>Pseudomonadota</taxon>
        <taxon>Alphaproteobacteria</taxon>
        <taxon>Sphingomonadales</taxon>
        <taxon>Erythrobacteraceae</taxon>
        <taxon>Aurantiacibacter</taxon>
    </lineage>
</organism>
<keyword evidence="3" id="KW-1185">Reference proteome</keyword>
<keyword evidence="2" id="KW-0378">Hydrolase</keyword>
<name>A0ABS0N4G9_9SPHN</name>
<dbReference type="GO" id="GO:0016787">
    <property type="term" value="F:hydrolase activity"/>
    <property type="evidence" value="ECO:0007669"/>
    <property type="project" value="UniProtKB-KW"/>
</dbReference>
<gene>
    <name evidence="2" type="ORF">I5L03_05045</name>
</gene>
<dbReference type="SUPFAM" id="SSF53474">
    <property type="entry name" value="alpha/beta-Hydrolases"/>
    <property type="match status" value="1"/>
</dbReference>
<dbReference type="Proteomes" id="UP000602442">
    <property type="component" value="Unassembled WGS sequence"/>
</dbReference>
<dbReference type="EMBL" id="JAEANY010000001">
    <property type="protein sequence ID" value="MBH5321944.1"/>
    <property type="molecule type" value="Genomic_DNA"/>
</dbReference>
<dbReference type="InterPro" id="IPR000073">
    <property type="entry name" value="AB_hydrolase_1"/>
</dbReference>
<feature type="domain" description="AB hydrolase-1" evidence="1">
    <location>
        <begin position="28"/>
        <end position="168"/>
    </location>
</feature>
<evidence type="ECO:0000259" key="1">
    <source>
        <dbReference type="Pfam" id="PF00561"/>
    </source>
</evidence>
<dbReference type="InterPro" id="IPR029058">
    <property type="entry name" value="AB_hydrolase_fold"/>
</dbReference>
<comment type="caution">
    <text evidence="2">The sequence shown here is derived from an EMBL/GenBank/DDBJ whole genome shotgun (WGS) entry which is preliminary data.</text>
</comment>
<protein>
    <submittedName>
        <fullName evidence="2">Alpha/beta hydrolase</fullName>
    </submittedName>
</protein>
<dbReference type="PANTHER" id="PTHR43194">
    <property type="entry name" value="HYDROLASE ALPHA/BETA FOLD FAMILY"/>
    <property type="match status" value="1"/>
</dbReference>